<dbReference type="EMBL" id="CP029822">
    <property type="protein sequence ID" value="AZS50652.1"/>
    <property type="molecule type" value="Genomic_DNA"/>
</dbReference>
<reference evidence="2" key="1">
    <citation type="submission" date="2018-06" db="EMBL/GenBank/DDBJ databases">
        <title>Complete genome of Pseudomonas insecticola strain QZS01.</title>
        <authorList>
            <person name="Wang J."/>
            <person name="Su Q."/>
        </authorList>
    </citation>
    <scope>NUCLEOTIDE SEQUENCE [LARGE SCALE GENOMIC DNA]</scope>
    <source>
        <strain evidence="2">QZS01</strain>
    </source>
</reference>
<dbReference type="RefSeq" id="WP_127163167.1">
    <property type="nucleotide sequence ID" value="NZ_CP029822.1"/>
</dbReference>
<keyword evidence="2" id="KW-1185">Reference proteome</keyword>
<accession>A0A3S9XDX2</accession>
<gene>
    <name evidence="1" type="ORF">DM558_07610</name>
</gene>
<organism evidence="1 2">
    <name type="scientific">Entomomonas moraniae</name>
    <dbReference type="NCBI Taxonomy" id="2213226"/>
    <lineage>
        <taxon>Bacteria</taxon>
        <taxon>Pseudomonadati</taxon>
        <taxon>Pseudomonadota</taxon>
        <taxon>Gammaproteobacteria</taxon>
        <taxon>Pseudomonadales</taxon>
        <taxon>Pseudomonadaceae</taxon>
        <taxon>Entomomonas</taxon>
    </lineage>
</organism>
<evidence type="ECO:0000313" key="1">
    <source>
        <dbReference type="EMBL" id="AZS50652.1"/>
    </source>
</evidence>
<dbReference type="KEGG" id="emo:DM558_07610"/>
<sequence length="315" mass="34222">MTTTVNTDMVIYNDLAQTAYLERIQDVIEIFNVSSSGAVILNNELIEGDLRKRAFYKIGGAVEHRDVNSDAKVTAKKIGPGEMVGVKVPFKYGPYQTTDEAFKRRARSPEEFSMLVGQDYADAVLEGYIEYAMASLKASIMSNADMVANASIAKDGKKTLTKGMRKFGDRSARIALWVMDSTTYFDLVDQAITDKIYNEADIVIYGGQPGTLGKPVLVTDKAPVDSIFGLQTGAITVTESQLPGFCSYSINDQENIAMGFRAEGTFNLDVLGYSWKETAGVNPNLAALGSSANWTKYATSNKSTAGVLIDLSTKP</sequence>
<proteinExistence type="predicted"/>
<name>A0A3S9XDX2_9GAMM</name>
<dbReference type="InterPro" id="IPR045404">
    <property type="entry name" value="Gp13-like"/>
</dbReference>
<dbReference type="Proteomes" id="UP000273143">
    <property type="component" value="Chromosome"/>
</dbReference>
<dbReference type="Pfam" id="PF20036">
    <property type="entry name" value="Gp13-like"/>
    <property type="match status" value="1"/>
</dbReference>
<dbReference type="AlphaFoldDB" id="A0A3S9XDX2"/>
<evidence type="ECO:0000313" key="2">
    <source>
        <dbReference type="Proteomes" id="UP000273143"/>
    </source>
</evidence>
<protein>
    <submittedName>
        <fullName evidence="1">Ig domain-containing protein</fullName>
    </submittedName>
</protein>